<evidence type="ECO:0000313" key="2">
    <source>
        <dbReference type="EMBL" id="MUL36922.1"/>
    </source>
</evidence>
<organism evidence="2 3">
    <name type="scientific">Gloeocapsopsis dulcis AAB1 = 1H9</name>
    <dbReference type="NCBI Taxonomy" id="1433147"/>
    <lineage>
        <taxon>Bacteria</taxon>
        <taxon>Bacillati</taxon>
        <taxon>Cyanobacteriota</taxon>
        <taxon>Cyanophyceae</taxon>
        <taxon>Oscillatoriophycideae</taxon>
        <taxon>Chroococcales</taxon>
        <taxon>Chroococcaceae</taxon>
        <taxon>Gloeocapsopsis</taxon>
        <taxon>Gloeocapsopsis dulcis</taxon>
    </lineage>
</organism>
<comment type="caution">
    <text evidence="2">The sequence shown here is derived from an EMBL/GenBank/DDBJ whole genome shotgun (WGS) entry which is preliminary data.</text>
</comment>
<dbReference type="OrthoDB" id="9796486at2"/>
<name>A0A6N8FWD7_9CHRO</name>
<dbReference type="PANTHER" id="PTHR42815">
    <property type="entry name" value="FAD-BINDING, PUTATIVE (AFU_ORTHOLOGUE AFUA_6G07600)-RELATED"/>
    <property type="match status" value="1"/>
</dbReference>
<dbReference type="Gene3D" id="2.30.110.10">
    <property type="entry name" value="Electron Transport, Fmn-binding Protein, Chain A"/>
    <property type="match status" value="1"/>
</dbReference>
<dbReference type="Pfam" id="PF01243">
    <property type="entry name" value="PNPOx_N"/>
    <property type="match status" value="1"/>
</dbReference>
<keyword evidence="3" id="KW-1185">Reference proteome</keyword>
<dbReference type="RefSeq" id="WP_105218605.1">
    <property type="nucleotide sequence ID" value="NZ_CAWNSU010000128.1"/>
</dbReference>
<dbReference type="EMBL" id="NAPY01000015">
    <property type="protein sequence ID" value="MUL36922.1"/>
    <property type="molecule type" value="Genomic_DNA"/>
</dbReference>
<sequence length="291" mass="32441">METPYHAGELAVQNQAGVQAEAANLGNIIGAVIKPAAKDFLQNQRFAIAATVESKSVWASLLTGKPGFVQAIGDRTVRLQVTIPSESLQIGLLVIDLSTRRRLRINGRATRKPDGSTDVETRQVYFNCPKYIQRRHLVADNRQLPNTSVQDFDSLSPKHQQWITQTDTFFIASMHPESGADVSHRGGYPGFVQVVNAKQLVFPDYAGNNMFNTLGNIALNPNSGLLFVDFECGNTLQFTGTASIIWESERTQQFSGAERLIEFQIERIRETVNATNLRWHFSEYSPFNPVL</sequence>
<dbReference type="InterPro" id="IPR011576">
    <property type="entry name" value="Pyridox_Oxase_N"/>
</dbReference>
<gene>
    <name evidence="2" type="ORF">BWI75_11335</name>
</gene>
<proteinExistence type="predicted"/>
<reference evidence="2 3" key="1">
    <citation type="journal article" date="2019" name="Front. Microbiol.">
        <title>Genomic Features for Desiccation Tolerance and Sugar Biosynthesis in the Extremophile Gloeocapsopsis sp. UTEX B3054.</title>
        <authorList>
            <person name="Urrejola C."/>
            <person name="Alcorta J."/>
            <person name="Salas L."/>
            <person name="Vasquez M."/>
            <person name="Polz M.F."/>
            <person name="Vicuna R."/>
            <person name="Diez B."/>
        </authorList>
    </citation>
    <scope>NUCLEOTIDE SEQUENCE [LARGE SCALE GENOMIC DNA]</scope>
    <source>
        <strain evidence="2 3">1H9</strain>
    </source>
</reference>
<dbReference type="SUPFAM" id="SSF50475">
    <property type="entry name" value="FMN-binding split barrel"/>
    <property type="match status" value="1"/>
</dbReference>
<feature type="domain" description="Pyridoxamine 5'-phosphate oxidase N-terminal" evidence="1">
    <location>
        <begin position="156"/>
        <end position="268"/>
    </location>
</feature>
<dbReference type="PANTHER" id="PTHR42815:SF2">
    <property type="entry name" value="FAD-BINDING, PUTATIVE (AFU_ORTHOLOGUE AFUA_6G07600)-RELATED"/>
    <property type="match status" value="1"/>
</dbReference>
<evidence type="ECO:0000313" key="3">
    <source>
        <dbReference type="Proteomes" id="UP000441797"/>
    </source>
</evidence>
<evidence type="ECO:0000259" key="1">
    <source>
        <dbReference type="Pfam" id="PF01243"/>
    </source>
</evidence>
<dbReference type="InterPro" id="IPR012349">
    <property type="entry name" value="Split_barrel_FMN-bd"/>
</dbReference>
<dbReference type="AlphaFoldDB" id="A0A6N8FWD7"/>
<dbReference type="Proteomes" id="UP000441797">
    <property type="component" value="Unassembled WGS sequence"/>
</dbReference>
<accession>A0A6N8FWD7</accession>
<protein>
    <submittedName>
        <fullName evidence="2">Pyridoxamine 5-phosphate oxidase</fullName>
    </submittedName>
</protein>